<evidence type="ECO:0000313" key="2">
    <source>
        <dbReference type="EMBL" id="AHE57450.1"/>
    </source>
</evidence>
<protein>
    <recommendedName>
        <fullName evidence="4">PIN domain-containing protein</fullName>
    </recommendedName>
</protein>
<evidence type="ECO:0008006" key="4">
    <source>
        <dbReference type="Google" id="ProtNLM"/>
    </source>
</evidence>
<dbReference type="CDD" id="cd09854">
    <property type="entry name" value="PIN_VapC-like"/>
    <property type="match status" value="1"/>
</dbReference>
<dbReference type="HOGENOM" id="CLU_127020_0_0_5"/>
<organism evidence="2 3">
    <name type="scientific">Sphingomonas sanxanigenens DSM 19645 = NX02</name>
    <dbReference type="NCBI Taxonomy" id="1123269"/>
    <lineage>
        <taxon>Bacteria</taxon>
        <taxon>Pseudomonadati</taxon>
        <taxon>Pseudomonadota</taxon>
        <taxon>Alphaproteobacteria</taxon>
        <taxon>Sphingomonadales</taxon>
        <taxon>Sphingomonadaceae</taxon>
        <taxon>Sphingomonas</taxon>
    </lineage>
</organism>
<proteinExistence type="predicted"/>
<dbReference type="STRING" id="1123269.NX02_19480"/>
<dbReference type="KEGG" id="ssan:NX02_19480"/>
<dbReference type="Proteomes" id="UP000018851">
    <property type="component" value="Chromosome"/>
</dbReference>
<reference evidence="2 3" key="1">
    <citation type="submission" date="2013-07" db="EMBL/GenBank/DDBJ databases">
        <title>Completed genome of Sphingomonas sanxanigenens NX02.</title>
        <authorList>
            <person name="Ma T."/>
            <person name="Huang H."/>
            <person name="Wu M."/>
            <person name="Li X."/>
            <person name="Li G."/>
        </authorList>
    </citation>
    <scope>NUCLEOTIDE SEQUENCE [LARGE SCALE GENOMIC DNA]</scope>
    <source>
        <strain evidence="2 3">NX02</strain>
    </source>
</reference>
<accession>W0ANZ1</accession>
<dbReference type="AlphaFoldDB" id="W0ANZ1"/>
<dbReference type="EMBL" id="CP006644">
    <property type="protein sequence ID" value="AHE57450.1"/>
    <property type="molecule type" value="Genomic_DNA"/>
</dbReference>
<evidence type="ECO:0000313" key="1">
    <source>
        <dbReference type="EMBL" id="AHE55556.1"/>
    </source>
</evidence>
<dbReference type="SUPFAM" id="SSF88723">
    <property type="entry name" value="PIN domain-like"/>
    <property type="match status" value="1"/>
</dbReference>
<gene>
    <name evidence="1" type="ORF">NX02_19480</name>
    <name evidence="2" type="ORF">NX02_29430</name>
</gene>
<dbReference type="OrthoDB" id="5458135at2"/>
<dbReference type="KEGG" id="ssan:NX02_29430"/>
<dbReference type="EMBL" id="CP006644">
    <property type="protein sequence ID" value="AHE55556.1"/>
    <property type="molecule type" value="Genomic_DNA"/>
</dbReference>
<keyword evidence="3" id="KW-1185">Reference proteome</keyword>
<dbReference type="eggNOG" id="COG1487">
    <property type="taxonomic scope" value="Bacteria"/>
</dbReference>
<sequence>MKVAIDASVLVYLLDEDAPPPRAEEGRQLVARCADRMRFFIASLQRSRSTIIVPTPALTEILARATADRSSEWLRIIETTKYIRVSPFDELAAIECALLAQARIVGVSKAQKETRRKAKFDEQILAISIVERADLLLTDDGGLRSLASQYLEVKGIGDLDLPPVDPQTNFFADIERKIDLDAPDDL</sequence>
<evidence type="ECO:0000313" key="3">
    <source>
        <dbReference type="Proteomes" id="UP000018851"/>
    </source>
</evidence>
<dbReference type="InterPro" id="IPR029060">
    <property type="entry name" value="PIN-like_dom_sf"/>
</dbReference>
<name>W0ANZ1_9SPHN</name>
<dbReference type="RefSeq" id="WP_025293722.1">
    <property type="nucleotide sequence ID" value="NZ_CP006644.1"/>
</dbReference>
<dbReference type="Gene3D" id="3.40.50.1010">
    <property type="entry name" value="5'-nuclease"/>
    <property type="match status" value="1"/>
</dbReference>